<feature type="non-terminal residue" evidence="2">
    <location>
        <position position="169"/>
    </location>
</feature>
<dbReference type="Gene3D" id="3.40.930.10">
    <property type="entry name" value="Mannitol-specific EII, Chain A"/>
    <property type="match status" value="1"/>
</dbReference>
<dbReference type="InterPro" id="IPR016152">
    <property type="entry name" value="PTrfase/Anion_transptr"/>
</dbReference>
<name>X0ZQE3_9ZZZZ</name>
<proteinExistence type="predicted"/>
<dbReference type="InterPro" id="IPR002178">
    <property type="entry name" value="PTS_EIIA_type-2_dom"/>
</dbReference>
<feature type="domain" description="PTS EIIA type-2" evidence="1">
    <location>
        <begin position="26"/>
        <end position="168"/>
    </location>
</feature>
<evidence type="ECO:0000313" key="2">
    <source>
        <dbReference type="EMBL" id="GAG71569.1"/>
    </source>
</evidence>
<accession>X0ZQE3</accession>
<protein>
    <recommendedName>
        <fullName evidence="1">PTS EIIA type-2 domain-containing protein</fullName>
    </recommendedName>
</protein>
<evidence type="ECO:0000259" key="1">
    <source>
        <dbReference type="PROSITE" id="PS51094"/>
    </source>
</evidence>
<dbReference type="SUPFAM" id="SSF55804">
    <property type="entry name" value="Phoshotransferase/anion transport protein"/>
    <property type="match status" value="1"/>
</dbReference>
<sequence length="169" mass="19785">MKNLLKNIPITVAIERDDVTEKRFEQIIKKCKVVTLDKYLPPDEFARLIAHKLAEQLDTDEEKLYKLLKKREEDSNIIVHPGIAIFSHIIKGRDKFEIILVRSKKGIIISDDIDPVHAFFIIVASPDQQSFYLHSLMWIIQIAEETDFEKEWIKAKDSEELRDIILSAW</sequence>
<dbReference type="Pfam" id="PF00359">
    <property type="entry name" value="PTS_EIIA_2"/>
    <property type="match status" value="1"/>
</dbReference>
<comment type="caution">
    <text evidence="2">The sequence shown here is derived from an EMBL/GenBank/DDBJ whole genome shotgun (WGS) entry which is preliminary data.</text>
</comment>
<reference evidence="2" key="1">
    <citation type="journal article" date="2014" name="Front. Microbiol.">
        <title>High frequency of phylogenetically diverse reductive dehalogenase-homologous genes in deep subseafloor sedimentary metagenomes.</title>
        <authorList>
            <person name="Kawai M."/>
            <person name="Futagami T."/>
            <person name="Toyoda A."/>
            <person name="Takaki Y."/>
            <person name="Nishi S."/>
            <person name="Hori S."/>
            <person name="Arai W."/>
            <person name="Tsubouchi T."/>
            <person name="Morono Y."/>
            <person name="Uchiyama I."/>
            <person name="Ito T."/>
            <person name="Fujiyama A."/>
            <person name="Inagaki F."/>
            <person name="Takami H."/>
        </authorList>
    </citation>
    <scope>NUCLEOTIDE SEQUENCE</scope>
    <source>
        <strain evidence="2">Expedition CK06-06</strain>
    </source>
</reference>
<organism evidence="2">
    <name type="scientific">marine sediment metagenome</name>
    <dbReference type="NCBI Taxonomy" id="412755"/>
    <lineage>
        <taxon>unclassified sequences</taxon>
        <taxon>metagenomes</taxon>
        <taxon>ecological metagenomes</taxon>
    </lineage>
</organism>
<dbReference type="EMBL" id="BART01006920">
    <property type="protein sequence ID" value="GAG71569.1"/>
    <property type="molecule type" value="Genomic_DNA"/>
</dbReference>
<gene>
    <name evidence="2" type="ORF">S01H4_15786</name>
</gene>
<dbReference type="AlphaFoldDB" id="X0ZQE3"/>
<dbReference type="PROSITE" id="PS51094">
    <property type="entry name" value="PTS_EIIA_TYPE_2"/>
    <property type="match status" value="1"/>
</dbReference>